<dbReference type="Gene3D" id="3.40.50.1240">
    <property type="entry name" value="Phosphoglycerate mutase-like"/>
    <property type="match status" value="1"/>
</dbReference>
<dbReference type="Proteomes" id="UP000027219">
    <property type="component" value="Unassembled WGS sequence"/>
</dbReference>
<sequence length="208" mass="22997">MNKIRTKNIYLVRHGKVLGEAALNGKTDVLVDASLQYEICAAITALPIKFDAVATSPLRRCYDLAERAAQAKSIPLQTIDELQEMNFGDVDGVPFDLLSDQWDSLESFWQDPANHQLAGAESLQAFHQRVIQGWSQLISCTNDNTLLVTHGGVIRMILAYCLDIDWKKPTLYSNLAIGNASLTHIQITQTDDNNYISVKVIGQPLVAA</sequence>
<gene>
    <name evidence="1" type="ORF">VFDL14_04015</name>
</gene>
<dbReference type="Pfam" id="PF00300">
    <property type="entry name" value="His_Phos_1"/>
    <property type="match status" value="1"/>
</dbReference>
<name>A0A066US49_9VIBR</name>
<dbReference type="SUPFAM" id="SSF53254">
    <property type="entry name" value="Phosphoglycerate mutase-like"/>
    <property type="match status" value="1"/>
</dbReference>
<dbReference type="GO" id="GO:0005737">
    <property type="term" value="C:cytoplasm"/>
    <property type="evidence" value="ECO:0007669"/>
    <property type="project" value="TreeGrafter"/>
</dbReference>
<dbReference type="CDD" id="cd07067">
    <property type="entry name" value="HP_PGM_like"/>
    <property type="match status" value="1"/>
</dbReference>
<keyword evidence="2" id="KW-1185">Reference proteome</keyword>
<dbReference type="AlphaFoldDB" id="A0A066US49"/>
<protein>
    <submittedName>
        <fullName evidence="1">Alpha-ribazole phosphatase</fullName>
    </submittedName>
</protein>
<proteinExistence type="predicted"/>
<dbReference type="InterPro" id="IPR013078">
    <property type="entry name" value="His_Pase_superF_clade-1"/>
</dbReference>
<comment type="caution">
    <text evidence="1">The sequence shown here is derived from an EMBL/GenBank/DDBJ whole genome shotgun (WGS) entry which is preliminary data.</text>
</comment>
<dbReference type="RefSeq" id="WP_032548868.1">
    <property type="nucleotide sequence ID" value="NZ_JFFR01000002.1"/>
</dbReference>
<dbReference type="SMART" id="SM00855">
    <property type="entry name" value="PGAM"/>
    <property type="match status" value="1"/>
</dbReference>
<dbReference type="EMBL" id="JFFR01000002">
    <property type="protein sequence ID" value="KDN29915.1"/>
    <property type="molecule type" value="Genomic_DNA"/>
</dbReference>
<dbReference type="PANTHER" id="PTHR48100:SF1">
    <property type="entry name" value="HISTIDINE PHOSPHATASE FAMILY PROTEIN-RELATED"/>
    <property type="match status" value="1"/>
</dbReference>
<accession>A0A066US49</accession>
<reference evidence="1 2" key="1">
    <citation type="submission" date="2014-02" db="EMBL/GenBank/DDBJ databases">
        <title>Vibrio fortis Dalian14 Genome Sequencing.</title>
        <authorList>
            <person name="Wang Y."/>
            <person name="Song L."/>
            <person name="Liu G."/>
            <person name="Ding J."/>
        </authorList>
    </citation>
    <scope>NUCLEOTIDE SEQUENCE [LARGE SCALE GENOMIC DNA]</scope>
    <source>
        <strain evidence="1 2">Dalian14</strain>
    </source>
</reference>
<dbReference type="OrthoDB" id="9783269at2"/>
<dbReference type="GO" id="GO:0016791">
    <property type="term" value="F:phosphatase activity"/>
    <property type="evidence" value="ECO:0007669"/>
    <property type="project" value="TreeGrafter"/>
</dbReference>
<evidence type="ECO:0000313" key="2">
    <source>
        <dbReference type="Proteomes" id="UP000027219"/>
    </source>
</evidence>
<dbReference type="PANTHER" id="PTHR48100">
    <property type="entry name" value="BROAD-SPECIFICITY PHOSPHATASE YOR283W-RELATED"/>
    <property type="match status" value="1"/>
</dbReference>
<organism evidence="1 2">
    <name type="scientific">Vibrio fortis</name>
    <dbReference type="NCBI Taxonomy" id="212667"/>
    <lineage>
        <taxon>Bacteria</taxon>
        <taxon>Pseudomonadati</taxon>
        <taxon>Pseudomonadota</taxon>
        <taxon>Gammaproteobacteria</taxon>
        <taxon>Vibrionales</taxon>
        <taxon>Vibrionaceae</taxon>
        <taxon>Vibrio</taxon>
    </lineage>
</organism>
<dbReference type="STRING" id="212667.VFDL14_04015"/>
<dbReference type="InterPro" id="IPR029033">
    <property type="entry name" value="His_PPase_superfam"/>
</dbReference>
<evidence type="ECO:0000313" key="1">
    <source>
        <dbReference type="EMBL" id="KDN29915.1"/>
    </source>
</evidence>
<dbReference type="InterPro" id="IPR050275">
    <property type="entry name" value="PGM_Phosphatase"/>
</dbReference>